<protein>
    <submittedName>
        <fullName evidence="8">Serine/threonine-protein kinase PknB</fullName>
        <ecNumber evidence="8">2.7.11.1</ecNumber>
    </submittedName>
</protein>
<keyword evidence="1 8" id="KW-0808">Transferase</keyword>
<keyword evidence="2 5" id="KW-0547">Nucleotide-binding</keyword>
<evidence type="ECO:0000256" key="3">
    <source>
        <dbReference type="ARBA" id="ARBA00022777"/>
    </source>
</evidence>
<gene>
    <name evidence="8" type="primary">pknB_6</name>
    <name evidence="8" type="ORF">Pla52o_27900</name>
</gene>
<dbReference type="PROSITE" id="PS00107">
    <property type="entry name" value="PROTEIN_KINASE_ATP"/>
    <property type="match status" value="1"/>
</dbReference>
<keyword evidence="4 5" id="KW-0067">ATP-binding</keyword>
<dbReference type="SMART" id="SM00028">
    <property type="entry name" value="TPR"/>
    <property type="match status" value="4"/>
</dbReference>
<dbReference type="CDD" id="cd14014">
    <property type="entry name" value="STKc_PknB_like"/>
    <property type="match status" value="1"/>
</dbReference>
<proteinExistence type="predicted"/>
<dbReference type="InterPro" id="IPR011990">
    <property type="entry name" value="TPR-like_helical_dom_sf"/>
</dbReference>
<dbReference type="GO" id="GO:0004674">
    <property type="term" value="F:protein serine/threonine kinase activity"/>
    <property type="evidence" value="ECO:0007669"/>
    <property type="project" value="UniProtKB-EC"/>
</dbReference>
<evidence type="ECO:0000256" key="5">
    <source>
        <dbReference type="PROSITE-ProRule" id="PRU10141"/>
    </source>
</evidence>
<dbReference type="InterPro" id="IPR008271">
    <property type="entry name" value="Ser/Thr_kinase_AS"/>
</dbReference>
<evidence type="ECO:0000256" key="2">
    <source>
        <dbReference type="ARBA" id="ARBA00022741"/>
    </source>
</evidence>
<feature type="domain" description="Protein kinase" evidence="7">
    <location>
        <begin position="86"/>
        <end position="385"/>
    </location>
</feature>
<dbReference type="PANTHER" id="PTHR43289:SF6">
    <property type="entry name" value="SERINE_THREONINE-PROTEIN KINASE NEKL-3"/>
    <property type="match status" value="1"/>
</dbReference>
<organism evidence="8 9">
    <name type="scientific">Novipirellula galeiformis</name>
    <dbReference type="NCBI Taxonomy" id="2528004"/>
    <lineage>
        <taxon>Bacteria</taxon>
        <taxon>Pseudomonadati</taxon>
        <taxon>Planctomycetota</taxon>
        <taxon>Planctomycetia</taxon>
        <taxon>Pirellulales</taxon>
        <taxon>Pirellulaceae</taxon>
        <taxon>Novipirellula</taxon>
    </lineage>
</organism>
<dbReference type="GO" id="GO:0005524">
    <property type="term" value="F:ATP binding"/>
    <property type="evidence" value="ECO:0007669"/>
    <property type="project" value="UniProtKB-UniRule"/>
</dbReference>
<dbReference type="Gene3D" id="3.30.200.20">
    <property type="entry name" value="Phosphorylase Kinase, domain 1"/>
    <property type="match status" value="1"/>
</dbReference>
<dbReference type="SUPFAM" id="SSF48452">
    <property type="entry name" value="TPR-like"/>
    <property type="match status" value="1"/>
</dbReference>
<comment type="caution">
    <text evidence="8">The sequence shown here is derived from an EMBL/GenBank/DDBJ whole genome shotgun (WGS) entry which is preliminary data.</text>
</comment>
<dbReference type="AlphaFoldDB" id="A0A5C6CID9"/>
<dbReference type="InterPro" id="IPR019734">
    <property type="entry name" value="TPR_rpt"/>
</dbReference>
<dbReference type="EMBL" id="SJPT01000004">
    <property type="protein sequence ID" value="TWU23254.1"/>
    <property type="molecule type" value="Genomic_DNA"/>
</dbReference>
<dbReference type="InterPro" id="IPR000719">
    <property type="entry name" value="Prot_kinase_dom"/>
</dbReference>
<name>A0A5C6CID9_9BACT</name>
<dbReference type="PROSITE" id="PS50011">
    <property type="entry name" value="PROTEIN_KINASE_DOM"/>
    <property type="match status" value="1"/>
</dbReference>
<evidence type="ECO:0000256" key="6">
    <source>
        <dbReference type="SAM" id="MobiDB-lite"/>
    </source>
</evidence>
<feature type="binding site" evidence="5">
    <location>
        <position position="116"/>
    </location>
    <ligand>
        <name>ATP</name>
        <dbReference type="ChEBI" id="CHEBI:30616"/>
    </ligand>
</feature>
<evidence type="ECO:0000256" key="1">
    <source>
        <dbReference type="ARBA" id="ARBA00022679"/>
    </source>
</evidence>
<dbReference type="RefSeq" id="WP_146594995.1">
    <property type="nucleotide sequence ID" value="NZ_SJPT01000004.1"/>
</dbReference>
<feature type="region of interest" description="Disordered" evidence="6">
    <location>
        <begin position="313"/>
        <end position="333"/>
    </location>
</feature>
<dbReference type="Pfam" id="PF00069">
    <property type="entry name" value="Pkinase"/>
    <property type="match status" value="1"/>
</dbReference>
<evidence type="ECO:0000313" key="9">
    <source>
        <dbReference type="Proteomes" id="UP000316304"/>
    </source>
</evidence>
<dbReference type="Gene3D" id="1.10.510.10">
    <property type="entry name" value="Transferase(Phosphotransferase) domain 1"/>
    <property type="match status" value="1"/>
</dbReference>
<dbReference type="SUPFAM" id="SSF56112">
    <property type="entry name" value="Protein kinase-like (PK-like)"/>
    <property type="match status" value="1"/>
</dbReference>
<dbReference type="InterPro" id="IPR017441">
    <property type="entry name" value="Protein_kinase_ATP_BS"/>
</dbReference>
<dbReference type="Gene3D" id="1.25.40.10">
    <property type="entry name" value="Tetratricopeptide repeat domain"/>
    <property type="match status" value="2"/>
</dbReference>
<keyword evidence="9" id="KW-1185">Reference proteome</keyword>
<evidence type="ECO:0000256" key="4">
    <source>
        <dbReference type="ARBA" id="ARBA00022840"/>
    </source>
</evidence>
<sequence length="732" mass="81974">MNKGSERAIFLQAIEEESLVDREAYLNSACRDDPQLRASVEALLAAHDEPRNMLDYPIASNADLTTSISTLSTANVQHVGMTIGPYQLMEQIGEGGFGLVFVAMQTHPMRRKVALKIVKPGMGSKEVIARFEAERQAVAMMDHPNIARVFDAGVTDDARPYFVMELVRGVPITEFCDRHGLDLRDRLKVFVDVCSAVHHAHQKGVIHRDIKPSNVMVTLHDDRPVAKVIDFGVAKAIGQSLTDKTIYTRFFSMIGTPLYMSPEQAEMSGLDVDTRSDIYSLGVLLYELLVGATPFDRERLDSAGYDELRRIIREEEPPKPSSRLSTLGGDPTTIAATRQTSPIRLSTSIQGDLDWIVMKAIEKNRNRRYESAAAMADDVNRHLLQQPIEARPPTLVYQLSKFASRNRVALATVSIVALALIGGTGVSLWQMKAAMNERDQKELALREIEQFANHVTLANSLIASAQTHAIAGNLEMASADYDSAVAQQPSYYLPWVARGQFHTRTQQWQEAADDFSRAISLGAPVDTPQWWGVGALLRMTNHDEAFRQLSQQLEQRINSGQPIRDWEFVRNCVAGPSQLSPESLTKLKTLAGQWLQQQRFGQRGHRPPPNRLGRDQDVHPLPPAVSNYIFGLICLRAGDFEEAITYLEESAQDPRWPSVGLTYAPLALCFNATNRHDKASQFLQRAQESVEQMNETFQESEVQHLPWFDLVEVEVFYSEAKMRIPNSDDRVP</sequence>
<evidence type="ECO:0000313" key="8">
    <source>
        <dbReference type="EMBL" id="TWU23254.1"/>
    </source>
</evidence>
<dbReference type="Proteomes" id="UP000316304">
    <property type="component" value="Unassembled WGS sequence"/>
</dbReference>
<dbReference type="OrthoDB" id="258731at2"/>
<dbReference type="Pfam" id="PF13181">
    <property type="entry name" value="TPR_8"/>
    <property type="match status" value="1"/>
</dbReference>
<dbReference type="SMART" id="SM00220">
    <property type="entry name" value="S_TKc"/>
    <property type="match status" value="1"/>
</dbReference>
<accession>A0A5C6CID9</accession>
<dbReference type="PROSITE" id="PS00108">
    <property type="entry name" value="PROTEIN_KINASE_ST"/>
    <property type="match status" value="1"/>
</dbReference>
<reference evidence="8 9" key="1">
    <citation type="submission" date="2019-02" db="EMBL/GenBank/DDBJ databases">
        <title>Deep-cultivation of Planctomycetes and their phenomic and genomic characterization uncovers novel biology.</title>
        <authorList>
            <person name="Wiegand S."/>
            <person name="Jogler M."/>
            <person name="Boedeker C."/>
            <person name="Pinto D."/>
            <person name="Vollmers J."/>
            <person name="Rivas-Marin E."/>
            <person name="Kohn T."/>
            <person name="Peeters S.H."/>
            <person name="Heuer A."/>
            <person name="Rast P."/>
            <person name="Oberbeckmann S."/>
            <person name="Bunk B."/>
            <person name="Jeske O."/>
            <person name="Meyerdierks A."/>
            <person name="Storesund J.E."/>
            <person name="Kallscheuer N."/>
            <person name="Luecker S."/>
            <person name="Lage O.M."/>
            <person name="Pohl T."/>
            <person name="Merkel B.J."/>
            <person name="Hornburger P."/>
            <person name="Mueller R.-W."/>
            <person name="Bruemmer F."/>
            <person name="Labrenz M."/>
            <person name="Spormann A.M."/>
            <person name="Op Den Camp H."/>
            <person name="Overmann J."/>
            <person name="Amann R."/>
            <person name="Jetten M.S.M."/>
            <person name="Mascher T."/>
            <person name="Medema M.H."/>
            <person name="Devos D.P."/>
            <person name="Kaster A.-K."/>
            <person name="Ovreas L."/>
            <person name="Rohde M."/>
            <person name="Galperin M.Y."/>
            <person name="Jogler C."/>
        </authorList>
    </citation>
    <scope>NUCLEOTIDE SEQUENCE [LARGE SCALE GENOMIC DNA]</scope>
    <source>
        <strain evidence="8 9">Pla52o</strain>
    </source>
</reference>
<dbReference type="PANTHER" id="PTHR43289">
    <property type="entry name" value="MITOGEN-ACTIVATED PROTEIN KINASE KINASE KINASE 20-RELATED"/>
    <property type="match status" value="1"/>
</dbReference>
<keyword evidence="3 8" id="KW-0418">Kinase</keyword>
<dbReference type="EC" id="2.7.11.1" evidence="8"/>
<feature type="region of interest" description="Disordered" evidence="6">
    <location>
        <begin position="598"/>
        <end position="618"/>
    </location>
</feature>
<evidence type="ECO:0000259" key="7">
    <source>
        <dbReference type="PROSITE" id="PS50011"/>
    </source>
</evidence>
<dbReference type="InterPro" id="IPR011009">
    <property type="entry name" value="Kinase-like_dom_sf"/>
</dbReference>